<accession>A0ACB9YMH8</accession>
<gene>
    <name evidence="1" type="ORF">F4820DRAFT_109229</name>
</gene>
<sequence length="309" mass="34261">MAPRKLERIRLKPLPNDLFPLTEESIAKSQFQELFTFNGWEVEQLDQTKNHPDLNEQSQSARPGPDNQDASTKPAFSATGSRPFSEPNNAPLEYLRSEDQGSEDRNQGQAPGEATHLRPLVLPGHPPYTRGLSSNNCTFTVPDHYGTDKPSLAFEDLCRAAREEGKLHAIQSASIITDTETLWGLFSALHDKVAHLDYGKQNKGISVVIHTVNDIILMKAVNSEAIGDVSLKAATGHLRKHGLNWCWTSRCDLDNGSSVESSLNAFKRVVGYNIGDMKLVVEDINQAVSTEHKCKALNKDDIKVHEKLE</sequence>
<dbReference type="Proteomes" id="UP001497700">
    <property type="component" value="Unassembled WGS sequence"/>
</dbReference>
<evidence type="ECO:0000313" key="1">
    <source>
        <dbReference type="EMBL" id="KAI4860417.1"/>
    </source>
</evidence>
<reference evidence="1 2" key="1">
    <citation type="journal article" date="2022" name="New Phytol.">
        <title>Ecological generalism drives hyperdiversity of secondary metabolite gene clusters in xylarialean endophytes.</title>
        <authorList>
            <person name="Franco M.E.E."/>
            <person name="Wisecaver J.H."/>
            <person name="Arnold A.E."/>
            <person name="Ju Y.M."/>
            <person name="Slot J.C."/>
            <person name="Ahrendt S."/>
            <person name="Moore L.P."/>
            <person name="Eastman K.E."/>
            <person name="Scott K."/>
            <person name="Konkel Z."/>
            <person name="Mondo S.J."/>
            <person name="Kuo A."/>
            <person name="Hayes R.D."/>
            <person name="Haridas S."/>
            <person name="Andreopoulos B."/>
            <person name="Riley R."/>
            <person name="LaButti K."/>
            <person name="Pangilinan J."/>
            <person name="Lipzen A."/>
            <person name="Amirebrahimi M."/>
            <person name="Yan J."/>
            <person name="Adam C."/>
            <person name="Keymanesh K."/>
            <person name="Ng V."/>
            <person name="Louie K."/>
            <person name="Northen T."/>
            <person name="Drula E."/>
            <person name="Henrissat B."/>
            <person name="Hsieh H.M."/>
            <person name="Youens-Clark K."/>
            <person name="Lutzoni F."/>
            <person name="Miadlikowska J."/>
            <person name="Eastwood D.C."/>
            <person name="Hamelin R.C."/>
            <person name="Grigoriev I.V."/>
            <person name="U'Ren J.M."/>
        </authorList>
    </citation>
    <scope>NUCLEOTIDE SEQUENCE [LARGE SCALE GENOMIC DNA]</scope>
    <source>
        <strain evidence="1 2">CBS 119005</strain>
    </source>
</reference>
<evidence type="ECO:0000313" key="2">
    <source>
        <dbReference type="Proteomes" id="UP001497700"/>
    </source>
</evidence>
<keyword evidence="2" id="KW-1185">Reference proteome</keyword>
<protein>
    <submittedName>
        <fullName evidence="1">Uncharacterized protein</fullName>
    </submittedName>
</protein>
<organism evidence="1 2">
    <name type="scientific">Hypoxylon rubiginosum</name>
    <dbReference type="NCBI Taxonomy" id="110542"/>
    <lineage>
        <taxon>Eukaryota</taxon>
        <taxon>Fungi</taxon>
        <taxon>Dikarya</taxon>
        <taxon>Ascomycota</taxon>
        <taxon>Pezizomycotina</taxon>
        <taxon>Sordariomycetes</taxon>
        <taxon>Xylariomycetidae</taxon>
        <taxon>Xylariales</taxon>
        <taxon>Hypoxylaceae</taxon>
        <taxon>Hypoxylon</taxon>
    </lineage>
</organism>
<proteinExistence type="predicted"/>
<name>A0ACB9YMH8_9PEZI</name>
<dbReference type="EMBL" id="MU393587">
    <property type="protein sequence ID" value="KAI4860417.1"/>
    <property type="molecule type" value="Genomic_DNA"/>
</dbReference>
<comment type="caution">
    <text evidence="1">The sequence shown here is derived from an EMBL/GenBank/DDBJ whole genome shotgun (WGS) entry which is preliminary data.</text>
</comment>